<name>A0A7L9WJU0_9RHOB</name>
<evidence type="ECO:0000256" key="3">
    <source>
        <dbReference type="ARBA" id="ARBA00022737"/>
    </source>
</evidence>
<evidence type="ECO:0000256" key="1">
    <source>
        <dbReference type="ARBA" id="ARBA00007274"/>
    </source>
</evidence>
<dbReference type="Gene3D" id="2.160.10.10">
    <property type="entry name" value="Hexapeptide repeat proteins"/>
    <property type="match status" value="1"/>
</dbReference>
<keyword evidence="4" id="KW-0012">Acyltransferase</keyword>
<proteinExistence type="inferred from homology"/>
<dbReference type="NCBIfam" id="TIGR03308">
    <property type="entry name" value="phn_thr-fam"/>
    <property type="match status" value="1"/>
</dbReference>
<keyword evidence="3" id="KW-0677">Repeat</keyword>
<sequence>MPRLSENEPFLHPDVDLTEVTLGRFTEIGKGSRIAYSEFQDYAYCDRYADVANATIGKFANIASFVRIGATDHPLETAALHHFLYRSSDYWDDAEVDPAFFTARRARRAVIGHDTWIGHNAQIKPGITVGDGAVVASGAIVTKDVAPYTIVAGTPAKVLRVRQPADIAERLIALAWWDWEHDALRAALEDFRAMPAAAFLEKYEG</sequence>
<dbReference type="AlphaFoldDB" id="A0A7L9WJU0"/>
<protein>
    <submittedName>
        <fullName evidence="5">Chloramphenicol acetyltransferase</fullName>
    </submittedName>
</protein>
<dbReference type="InterPro" id="IPR050179">
    <property type="entry name" value="Trans_hexapeptide_repeat"/>
</dbReference>
<evidence type="ECO:0000313" key="5">
    <source>
        <dbReference type="EMBL" id="QOL79626.1"/>
    </source>
</evidence>
<dbReference type="InterPro" id="IPR001451">
    <property type="entry name" value="Hexapep"/>
</dbReference>
<dbReference type="PROSITE" id="PS00101">
    <property type="entry name" value="HEXAPEP_TRANSFERASES"/>
    <property type="match status" value="1"/>
</dbReference>
<gene>
    <name evidence="5" type="ORF">F3W81_01535</name>
</gene>
<reference evidence="5 6" key="1">
    <citation type="submission" date="2019-10" db="EMBL/GenBank/DDBJ databases">
        <title>Pseudopuniceibacterium sp. HQ09 islated from Antarctica.</title>
        <authorList>
            <person name="Liao L."/>
            <person name="Su S."/>
            <person name="Chen B."/>
            <person name="Yu Y."/>
        </authorList>
    </citation>
    <scope>NUCLEOTIDE SEQUENCE [LARGE SCALE GENOMIC DNA]</scope>
    <source>
        <strain evidence="5 6">HQ09</strain>
    </source>
</reference>
<dbReference type="RefSeq" id="WP_193081901.1">
    <property type="nucleotide sequence ID" value="NZ_CP045201.1"/>
</dbReference>
<dbReference type="InterPro" id="IPR011004">
    <property type="entry name" value="Trimer_LpxA-like_sf"/>
</dbReference>
<evidence type="ECO:0000256" key="4">
    <source>
        <dbReference type="ARBA" id="ARBA00023315"/>
    </source>
</evidence>
<dbReference type="KEGG" id="pshq:F3W81_01535"/>
<dbReference type="PANTHER" id="PTHR43300:SF11">
    <property type="entry name" value="ACETYLTRANSFERASE RV3034C-RELATED"/>
    <property type="match status" value="1"/>
</dbReference>
<keyword evidence="6" id="KW-1185">Reference proteome</keyword>
<dbReference type="Proteomes" id="UP000594118">
    <property type="component" value="Chromosome"/>
</dbReference>
<organism evidence="5 6">
    <name type="scientific">Pseudooceanicola spongiae</name>
    <dbReference type="NCBI Taxonomy" id="2613965"/>
    <lineage>
        <taxon>Bacteria</taxon>
        <taxon>Pseudomonadati</taxon>
        <taxon>Pseudomonadota</taxon>
        <taxon>Alphaproteobacteria</taxon>
        <taxon>Rhodobacterales</taxon>
        <taxon>Paracoccaceae</taxon>
        <taxon>Pseudooceanicola</taxon>
    </lineage>
</organism>
<dbReference type="InterPro" id="IPR018357">
    <property type="entry name" value="Hexapep_transf_CS"/>
</dbReference>
<dbReference type="InterPro" id="IPR017694">
    <property type="entry name" value="Phosphonate_tfrase_rpt"/>
</dbReference>
<comment type="similarity">
    <text evidence="1">Belongs to the transferase hexapeptide repeat family.</text>
</comment>
<evidence type="ECO:0000313" key="6">
    <source>
        <dbReference type="Proteomes" id="UP000594118"/>
    </source>
</evidence>
<dbReference type="CDD" id="cd03349">
    <property type="entry name" value="LbH_XAT"/>
    <property type="match status" value="1"/>
</dbReference>
<evidence type="ECO:0000256" key="2">
    <source>
        <dbReference type="ARBA" id="ARBA00022679"/>
    </source>
</evidence>
<dbReference type="SUPFAM" id="SSF51161">
    <property type="entry name" value="Trimeric LpxA-like enzymes"/>
    <property type="match status" value="1"/>
</dbReference>
<dbReference type="GO" id="GO:0016746">
    <property type="term" value="F:acyltransferase activity"/>
    <property type="evidence" value="ECO:0007669"/>
    <property type="project" value="UniProtKB-KW"/>
</dbReference>
<keyword evidence="2 5" id="KW-0808">Transferase</keyword>
<accession>A0A7L9WJU0</accession>
<dbReference type="Pfam" id="PF00132">
    <property type="entry name" value="Hexapep"/>
    <property type="match status" value="1"/>
</dbReference>
<dbReference type="EMBL" id="CP045201">
    <property type="protein sequence ID" value="QOL79626.1"/>
    <property type="molecule type" value="Genomic_DNA"/>
</dbReference>
<dbReference type="PANTHER" id="PTHR43300">
    <property type="entry name" value="ACETYLTRANSFERASE"/>
    <property type="match status" value="1"/>
</dbReference>